<dbReference type="Gene3D" id="3.10.300.10">
    <property type="entry name" value="Methylpurine-DNA glycosylase (MPG)"/>
    <property type="match status" value="1"/>
</dbReference>
<accession>A0A4Q7UWP0</accession>
<dbReference type="CDD" id="cd00540">
    <property type="entry name" value="AAG"/>
    <property type="match status" value="1"/>
</dbReference>
<dbReference type="EMBL" id="SHKL01000001">
    <property type="protein sequence ID" value="RZT85514.1"/>
    <property type="molecule type" value="Genomic_DNA"/>
</dbReference>
<evidence type="ECO:0000256" key="5">
    <source>
        <dbReference type="HAMAP-Rule" id="MF_00527"/>
    </source>
</evidence>
<dbReference type="HAMAP" id="MF_00527">
    <property type="entry name" value="3MGH"/>
    <property type="match status" value="1"/>
</dbReference>
<protein>
    <recommendedName>
        <fullName evidence="5">Putative 3-methyladenine DNA glycosylase</fullName>
        <ecNumber evidence="5">3.2.2.-</ecNumber>
    </recommendedName>
</protein>
<dbReference type="GO" id="GO:0006284">
    <property type="term" value="P:base-excision repair"/>
    <property type="evidence" value="ECO:0007669"/>
    <property type="project" value="InterPro"/>
</dbReference>
<sequence length="225" mass="23979">MAGEPGRSSHRPGSPVSGAPLLDRSELATDVLPAAERLLGCTLEADTEEGPVAVRLVEVEAYRGADDPASHCYRGKTPRNAVMFGPAGHLYVYFVYGMHFCANVTCLVDGVAGAVLLRAGEVLSDPALARARRPTARKDADLASGPARMASLLGLTREDDGVDVTDPASRVRLYAEPALASSSIRTGPRVGVAAARELPWRYWVDGSPAVSRYRPGKVRERRPST</sequence>
<evidence type="ECO:0000256" key="4">
    <source>
        <dbReference type="ARBA" id="ARBA00023204"/>
    </source>
</evidence>
<proteinExistence type="inferred from homology"/>
<dbReference type="InterPro" id="IPR003180">
    <property type="entry name" value="MPG"/>
</dbReference>
<gene>
    <name evidence="7" type="ORF">EV383_2381</name>
</gene>
<feature type="region of interest" description="Disordered" evidence="6">
    <location>
        <begin position="1"/>
        <end position="21"/>
    </location>
</feature>
<evidence type="ECO:0000256" key="2">
    <source>
        <dbReference type="ARBA" id="ARBA00022763"/>
    </source>
</evidence>
<dbReference type="Pfam" id="PF02245">
    <property type="entry name" value="Pur_DNA_glyco"/>
    <property type="match status" value="1"/>
</dbReference>
<dbReference type="GO" id="GO:0003677">
    <property type="term" value="F:DNA binding"/>
    <property type="evidence" value="ECO:0007669"/>
    <property type="project" value="InterPro"/>
</dbReference>
<dbReference type="NCBIfam" id="NF002003">
    <property type="entry name" value="PRK00802.1-3"/>
    <property type="match status" value="1"/>
</dbReference>
<organism evidence="7 8">
    <name type="scientific">Pseudonocardia sediminis</name>
    <dbReference type="NCBI Taxonomy" id="1397368"/>
    <lineage>
        <taxon>Bacteria</taxon>
        <taxon>Bacillati</taxon>
        <taxon>Actinomycetota</taxon>
        <taxon>Actinomycetes</taxon>
        <taxon>Pseudonocardiales</taxon>
        <taxon>Pseudonocardiaceae</taxon>
        <taxon>Pseudonocardia</taxon>
    </lineage>
</organism>
<name>A0A4Q7UWP0_PSEST</name>
<reference evidence="7 8" key="1">
    <citation type="submission" date="2019-02" db="EMBL/GenBank/DDBJ databases">
        <title>Sequencing the genomes of 1000 actinobacteria strains.</title>
        <authorList>
            <person name="Klenk H.-P."/>
        </authorList>
    </citation>
    <scope>NUCLEOTIDE SEQUENCE [LARGE SCALE GENOMIC DNA]</scope>
    <source>
        <strain evidence="7 8">DSM 45779</strain>
    </source>
</reference>
<dbReference type="NCBIfam" id="TIGR00567">
    <property type="entry name" value="3mg"/>
    <property type="match status" value="1"/>
</dbReference>
<evidence type="ECO:0000313" key="8">
    <source>
        <dbReference type="Proteomes" id="UP000291591"/>
    </source>
</evidence>
<dbReference type="PANTHER" id="PTHR10429:SF0">
    <property type="entry name" value="DNA-3-METHYLADENINE GLYCOSYLASE"/>
    <property type="match status" value="1"/>
</dbReference>
<dbReference type="SUPFAM" id="SSF50486">
    <property type="entry name" value="FMT C-terminal domain-like"/>
    <property type="match status" value="1"/>
</dbReference>
<evidence type="ECO:0000256" key="6">
    <source>
        <dbReference type="SAM" id="MobiDB-lite"/>
    </source>
</evidence>
<evidence type="ECO:0000256" key="1">
    <source>
        <dbReference type="ARBA" id="ARBA00009232"/>
    </source>
</evidence>
<dbReference type="PANTHER" id="PTHR10429">
    <property type="entry name" value="DNA-3-METHYLADENINE GLYCOSYLASE"/>
    <property type="match status" value="1"/>
</dbReference>
<evidence type="ECO:0000256" key="3">
    <source>
        <dbReference type="ARBA" id="ARBA00022801"/>
    </source>
</evidence>
<comment type="caution">
    <text evidence="7">The sequence shown here is derived from an EMBL/GenBank/DDBJ whole genome shotgun (WGS) entry which is preliminary data.</text>
</comment>
<keyword evidence="4 5" id="KW-0234">DNA repair</keyword>
<keyword evidence="8" id="KW-1185">Reference proteome</keyword>
<dbReference type="GO" id="GO:0003905">
    <property type="term" value="F:alkylbase DNA N-glycosylase activity"/>
    <property type="evidence" value="ECO:0007669"/>
    <property type="project" value="InterPro"/>
</dbReference>
<keyword evidence="3 5" id="KW-0378">Hydrolase</keyword>
<keyword evidence="2 5" id="KW-0227">DNA damage</keyword>
<evidence type="ECO:0000313" key="7">
    <source>
        <dbReference type="EMBL" id="RZT85514.1"/>
    </source>
</evidence>
<dbReference type="InterPro" id="IPR036995">
    <property type="entry name" value="MPG_sf"/>
</dbReference>
<dbReference type="AlphaFoldDB" id="A0A4Q7UWP0"/>
<comment type="similarity">
    <text evidence="1 5">Belongs to the DNA glycosylase MPG family.</text>
</comment>
<dbReference type="EC" id="3.2.2.-" evidence="5"/>
<dbReference type="InterPro" id="IPR011034">
    <property type="entry name" value="Formyl_transferase-like_C_sf"/>
</dbReference>
<dbReference type="Proteomes" id="UP000291591">
    <property type="component" value="Unassembled WGS sequence"/>
</dbReference>